<evidence type="ECO:0000313" key="2">
    <source>
        <dbReference type="Proteomes" id="UP000051952"/>
    </source>
</evidence>
<evidence type="ECO:0000313" key="1">
    <source>
        <dbReference type="EMBL" id="CUG02955.1"/>
    </source>
</evidence>
<dbReference type="AlphaFoldDB" id="A0A0S4IV88"/>
<reference evidence="2" key="1">
    <citation type="submission" date="2015-09" db="EMBL/GenBank/DDBJ databases">
        <authorList>
            <consortium name="Pathogen Informatics"/>
        </authorList>
    </citation>
    <scope>NUCLEOTIDE SEQUENCE [LARGE SCALE GENOMIC DNA]</scope>
    <source>
        <strain evidence="2">Lake Konstanz</strain>
    </source>
</reference>
<keyword evidence="1" id="KW-0418">Kinase</keyword>
<organism evidence="1 2">
    <name type="scientific">Bodo saltans</name>
    <name type="common">Flagellated protozoan</name>
    <dbReference type="NCBI Taxonomy" id="75058"/>
    <lineage>
        <taxon>Eukaryota</taxon>
        <taxon>Discoba</taxon>
        <taxon>Euglenozoa</taxon>
        <taxon>Kinetoplastea</taxon>
        <taxon>Metakinetoplastina</taxon>
        <taxon>Eubodonida</taxon>
        <taxon>Bodonidae</taxon>
        <taxon>Bodo</taxon>
    </lineage>
</organism>
<dbReference type="OrthoDB" id="550575at2759"/>
<keyword evidence="2" id="KW-1185">Reference proteome</keyword>
<dbReference type="InterPro" id="IPR050648">
    <property type="entry name" value="F-box_LRR-repeat"/>
</dbReference>
<accession>A0A0S4IV88</accession>
<dbReference type="Gene3D" id="3.80.10.10">
    <property type="entry name" value="Ribonuclease Inhibitor"/>
    <property type="match status" value="3"/>
</dbReference>
<dbReference type="EMBL" id="CYKH01000502">
    <property type="protein sequence ID" value="CUG02955.1"/>
    <property type="molecule type" value="Genomic_DNA"/>
</dbReference>
<protein>
    <submittedName>
        <fullName evidence="1">Receptor-type protein kinase, putative</fullName>
    </submittedName>
</protein>
<dbReference type="GO" id="GO:0005737">
    <property type="term" value="C:cytoplasm"/>
    <property type="evidence" value="ECO:0007669"/>
    <property type="project" value="TreeGrafter"/>
</dbReference>
<dbReference type="InterPro" id="IPR032675">
    <property type="entry name" value="LRR_dom_sf"/>
</dbReference>
<dbReference type="SMART" id="SM00367">
    <property type="entry name" value="LRR_CC"/>
    <property type="match status" value="6"/>
</dbReference>
<dbReference type="InterPro" id="IPR006553">
    <property type="entry name" value="Leu-rich_rpt_Cys-con_subtyp"/>
</dbReference>
<dbReference type="SUPFAM" id="SSF52047">
    <property type="entry name" value="RNI-like"/>
    <property type="match status" value="1"/>
</dbReference>
<dbReference type="Pfam" id="PF13516">
    <property type="entry name" value="LRR_6"/>
    <property type="match status" value="1"/>
</dbReference>
<dbReference type="PROSITE" id="PS51450">
    <property type="entry name" value="LRR"/>
    <property type="match status" value="1"/>
</dbReference>
<proteinExistence type="predicted"/>
<sequence length="583" mass="62400">MFGWLTCVCFRVCATKSKGFETFSMDAVLWSHVVSAVPPRCRECLTLATPQSREAVLSRAPVSEQDVIGRLWWWKQRSSRYSSSDENDGIALECRERSSSAPPFTSAQFLDIAHAVVICQASHLRVESATISVVAATAAPTTSPTVRDFLQNLGRLHGLRNFKWVGFGLSATIGVSWITNLANTLVTLDLTAAYGLAAVAHQFCSGSKGFHWSRLTTFIVEQTDVTDKALAQVLGVMPYLEVLRLGGCSKLSSLQESLKSLSTAPDLVTDKTQAPDEEPTSRLRILSIPNTPIGPSGLIGLSTHAPRLTTLFCRNCISLTDAAAINGLQLLENLTLSTTGLFPSPLALELLQQQQYSSSLSHLDNVPSLSTLDLSENIHLSEISSLARIGMHATLTSLNLSGTKITTEGLERALLSFVRLKELRVSRCKSLTSLSAAIVLSPHLHRTLRVLDAAQSSLTSEGAASIKQLIRLTSLDLSGCTHVVDSATLCGIVSSCSHLISLSLYGCDSVTDDVVKVICSSLPRLESLNLGRCVSITSFECGLVAPPPHNNAAGAAAVFDASLRVLNLSGLRVSAASSRVTPC</sequence>
<name>A0A0S4IV88_BODSA</name>
<dbReference type="VEuPathDB" id="TriTrypDB:BSAL_69975"/>
<dbReference type="GO" id="GO:0016301">
    <property type="term" value="F:kinase activity"/>
    <property type="evidence" value="ECO:0007669"/>
    <property type="project" value="UniProtKB-KW"/>
</dbReference>
<dbReference type="PANTHER" id="PTHR13382">
    <property type="entry name" value="MITOCHONDRIAL ATP SYNTHASE COUPLING FACTOR B"/>
    <property type="match status" value="1"/>
</dbReference>
<dbReference type="InterPro" id="IPR001611">
    <property type="entry name" value="Leu-rich_rpt"/>
</dbReference>
<gene>
    <name evidence="1" type="ORF">BSAL_69975</name>
</gene>
<keyword evidence="1" id="KW-0808">Transferase</keyword>
<keyword evidence="1" id="KW-0675">Receptor</keyword>
<dbReference type="Proteomes" id="UP000051952">
    <property type="component" value="Unassembled WGS sequence"/>
</dbReference>